<dbReference type="PANTHER" id="PTHR11102">
    <property type="entry name" value="SEL-1-LIKE PROTEIN"/>
    <property type="match status" value="1"/>
</dbReference>
<accession>A0A5M6ISN5</accession>
<proteinExistence type="predicted"/>
<feature type="region of interest" description="Disordered" evidence="1">
    <location>
        <begin position="419"/>
        <end position="451"/>
    </location>
</feature>
<reference evidence="2 3" key="1">
    <citation type="submission" date="2019-09" db="EMBL/GenBank/DDBJ databases">
        <title>Genome sequence of Rhodovastum atsumiense, a diverse member of the Acetobacteraceae family of non-sulfur purple photosynthetic bacteria.</title>
        <authorList>
            <person name="Meyer T."/>
            <person name="Kyndt J."/>
        </authorList>
    </citation>
    <scope>NUCLEOTIDE SEQUENCE [LARGE SCALE GENOMIC DNA]</scope>
    <source>
        <strain evidence="2 3">DSM 21279</strain>
    </source>
</reference>
<protein>
    <submittedName>
        <fullName evidence="2">Sel1 repeat family protein</fullName>
    </submittedName>
</protein>
<dbReference type="EMBL" id="VWPK01000022">
    <property type="protein sequence ID" value="KAA5611262.1"/>
    <property type="molecule type" value="Genomic_DNA"/>
</dbReference>
<dbReference type="OrthoDB" id="7270238at2"/>
<comment type="caution">
    <text evidence="2">The sequence shown here is derived from an EMBL/GenBank/DDBJ whole genome shotgun (WGS) entry which is preliminary data.</text>
</comment>
<evidence type="ECO:0000256" key="1">
    <source>
        <dbReference type="SAM" id="MobiDB-lite"/>
    </source>
</evidence>
<feature type="compositionally biased region" description="Basic and acidic residues" evidence="1">
    <location>
        <begin position="419"/>
        <end position="443"/>
    </location>
</feature>
<evidence type="ECO:0000313" key="2">
    <source>
        <dbReference type="EMBL" id="KAA5611262.1"/>
    </source>
</evidence>
<dbReference type="PANTHER" id="PTHR11102:SF160">
    <property type="entry name" value="ERAD-ASSOCIATED E3 UBIQUITIN-PROTEIN LIGASE COMPONENT HRD3"/>
    <property type="match status" value="1"/>
</dbReference>
<organism evidence="2 3">
    <name type="scientific">Rhodovastum atsumiense</name>
    <dbReference type="NCBI Taxonomy" id="504468"/>
    <lineage>
        <taxon>Bacteria</taxon>
        <taxon>Pseudomonadati</taxon>
        <taxon>Pseudomonadota</taxon>
        <taxon>Alphaproteobacteria</taxon>
        <taxon>Acetobacterales</taxon>
        <taxon>Acetobacteraceae</taxon>
        <taxon>Rhodovastum</taxon>
    </lineage>
</organism>
<dbReference type="InterPro" id="IPR011990">
    <property type="entry name" value="TPR-like_helical_dom_sf"/>
</dbReference>
<gene>
    <name evidence="2" type="ORF">F1189_15000</name>
</gene>
<dbReference type="SMART" id="SM00671">
    <property type="entry name" value="SEL1"/>
    <property type="match status" value="5"/>
</dbReference>
<dbReference type="Proteomes" id="UP000325255">
    <property type="component" value="Unassembled WGS sequence"/>
</dbReference>
<dbReference type="SUPFAM" id="SSF81901">
    <property type="entry name" value="HCP-like"/>
    <property type="match status" value="2"/>
</dbReference>
<sequence length="451" mass="47174">MMQSRADAPPPSPRPHTNGAAGSHGPGLNGHATSLGQIAARRLALTLAAEGKLTAAEQAGVMLRDGLGGPPDPEGALTHFEIAAAGGIVSAMLAAGAMLTAGNLVPVDHARAAQWYRTAAEAGDTEGMLAWAEAMRSGRGVPADPKQSEHWLRVAATAGSPEAAERLGVMLATSGGHRTETLELLRAATAAGRPKAAFELGHLLWGDGDSDEIFAALSIAAAAGHPEGTLWLGFCHAQGVGVREHPTTAFLYFEKAALLGVTRAKHQTGKCYEEGLGVGRNITKASGWYNEAARDGNAAAARRYAYLRDIYPVLTARKGEERVARRDYENALRIGPSAKNKAETAQLMLTSRDAVIVARGKEVLSEIARSGKAADLRLVANVALAAKLATEAGTWMRRATALGDAEAARELAAHLDAGRIKPADPGEAARVRRTAEESWRSEPGRGGSRGR</sequence>
<name>A0A5M6ISN5_9PROT</name>
<dbReference type="Pfam" id="PF08238">
    <property type="entry name" value="Sel1"/>
    <property type="match status" value="5"/>
</dbReference>
<dbReference type="AlphaFoldDB" id="A0A5M6ISN5"/>
<dbReference type="InterPro" id="IPR050767">
    <property type="entry name" value="Sel1_AlgK"/>
</dbReference>
<feature type="region of interest" description="Disordered" evidence="1">
    <location>
        <begin position="1"/>
        <end position="32"/>
    </location>
</feature>
<keyword evidence="3" id="KW-1185">Reference proteome</keyword>
<dbReference type="InterPro" id="IPR006597">
    <property type="entry name" value="Sel1-like"/>
</dbReference>
<evidence type="ECO:0000313" key="3">
    <source>
        <dbReference type="Proteomes" id="UP000325255"/>
    </source>
</evidence>
<dbReference type="Gene3D" id="1.25.40.10">
    <property type="entry name" value="Tetratricopeptide repeat domain"/>
    <property type="match status" value="1"/>
</dbReference>